<protein>
    <recommendedName>
        <fullName evidence="4">threonine ammonia-lyase</fullName>
        <ecNumber evidence="4">4.3.1.19</ecNumber>
    </recommendedName>
    <alternativeName>
        <fullName evidence="8">Threonine deaminase</fullName>
    </alternativeName>
</protein>
<dbReference type="GO" id="GO:0030170">
    <property type="term" value="F:pyridoxal phosphate binding"/>
    <property type="evidence" value="ECO:0007669"/>
    <property type="project" value="InterPro"/>
</dbReference>
<dbReference type="EMBL" id="LRQE01000037">
    <property type="protein sequence ID" value="KXA29191.1"/>
    <property type="molecule type" value="Genomic_DNA"/>
</dbReference>
<comment type="cofactor">
    <cofactor evidence="2">
        <name>pyridoxal 5'-phosphate</name>
        <dbReference type="ChEBI" id="CHEBI:597326"/>
    </cofactor>
</comment>
<dbReference type="InterPro" id="IPR000634">
    <property type="entry name" value="Ser/Thr_deHydtase_PyrdxlP-BS"/>
</dbReference>
<dbReference type="Gene3D" id="3.40.50.1100">
    <property type="match status" value="2"/>
</dbReference>
<comment type="catalytic activity">
    <reaction evidence="1">
        <text>L-threonine = 2-oxobutanoate + NH4(+)</text>
        <dbReference type="Rhea" id="RHEA:22108"/>
        <dbReference type="ChEBI" id="CHEBI:16763"/>
        <dbReference type="ChEBI" id="CHEBI:28938"/>
        <dbReference type="ChEBI" id="CHEBI:57926"/>
        <dbReference type="EC" id="4.3.1.19"/>
    </reaction>
</comment>
<evidence type="ECO:0000256" key="8">
    <source>
        <dbReference type="ARBA" id="ARBA00031427"/>
    </source>
</evidence>
<dbReference type="InterPro" id="IPR050147">
    <property type="entry name" value="Ser/Thr_Dehydratase"/>
</dbReference>
<comment type="function">
    <text evidence="7">Catalyzes the anaerobic formation of alpha-ketobutyrate and ammonia from threonine in a two-step reaction. The first step involved a dehydration of threonine and a production of enamine intermediates (aminocrotonate), which tautomerizes to its imine form (iminobutyrate). Both intermediates are unstable and short-lived. The second step is the nonenzymatic hydrolysis of the enamine/imine intermediates to form 2-ketobutyrate and free ammonia. In the low water environment of the cell, the second step is accelerated by RidA.</text>
</comment>
<reference evidence="10 11" key="1">
    <citation type="submission" date="2016-01" db="EMBL/GenBank/DDBJ databases">
        <authorList>
            <person name="Oliw E.H."/>
        </authorList>
    </citation>
    <scope>NUCLEOTIDE SEQUENCE [LARGE SCALE GENOMIC DNA]</scope>
    <source>
        <strain evidence="10 11">CMW7756A</strain>
    </source>
</reference>
<dbReference type="AlphaFoldDB" id="A0A133PKZ2"/>
<accession>A0A133PKZ2</accession>
<dbReference type="PROSITE" id="PS00165">
    <property type="entry name" value="DEHYDRATASE_SER_THR"/>
    <property type="match status" value="1"/>
</dbReference>
<dbReference type="EC" id="4.3.1.19" evidence="4"/>
<dbReference type="InterPro" id="IPR001926">
    <property type="entry name" value="TrpB-like_PALP"/>
</dbReference>
<keyword evidence="6" id="KW-0456">Lyase</keyword>
<dbReference type="PANTHER" id="PTHR48078">
    <property type="entry name" value="THREONINE DEHYDRATASE, MITOCHONDRIAL-RELATED"/>
    <property type="match status" value="1"/>
</dbReference>
<evidence type="ECO:0000256" key="3">
    <source>
        <dbReference type="ARBA" id="ARBA00010869"/>
    </source>
</evidence>
<evidence type="ECO:0000259" key="9">
    <source>
        <dbReference type="Pfam" id="PF00291"/>
    </source>
</evidence>
<dbReference type="PANTHER" id="PTHR48078:SF6">
    <property type="entry name" value="L-THREONINE DEHYDRATASE CATABOLIC TDCB"/>
    <property type="match status" value="1"/>
</dbReference>
<dbReference type="GO" id="GO:0004794">
    <property type="term" value="F:threonine deaminase activity"/>
    <property type="evidence" value="ECO:0007669"/>
    <property type="project" value="UniProtKB-EC"/>
</dbReference>
<gene>
    <name evidence="10" type="ORF">HMPREF3229_01441</name>
</gene>
<organism evidence="10">
    <name type="scientific">Peptoniphilus harei</name>
    <dbReference type="NCBI Taxonomy" id="54005"/>
    <lineage>
        <taxon>Bacteria</taxon>
        <taxon>Bacillati</taxon>
        <taxon>Bacillota</taxon>
        <taxon>Tissierellia</taxon>
        <taxon>Tissierellales</taxon>
        <taxon>Peptoniphilaceae</taxon>
        <taxon>Peptoniphilus</taxon>
    </lineage>
</organism>
<evidence type="ECO:0000256" key="6">
    <source>
        <dbReference type="ARBA" id="ARBA00023239"/>
    </source>
</evidence>
<evidence type="ECO:0000256" key="4">
    <source>
        <dbReference type="ARBA" id="ARBA00012096"/>
    </source>
</evidence>
<dbReference type="CDD" id="cd01562">
    <property type="entry name" value="Thr-dehyd"/>
    <property type="match status" value="1"/>
</dbReference>
<evidence type="ECO:0000256" key="5">
    <source>
        <dbReference type="ARBA" id="ARBA00022898"/>
    </source>
</evidence>
<name>A0A133PKZ2_9FIRM</name>
<dbReference type="Proteomes" id="UP000070174">
    <property type="component" value="Unassembled WGS sequence"/>
</dbReference>
<dbReference type="PATRIC" id="fig|54005.3.peg.1404"/>
<dbReference type="Pfam" id="PF00291">
    <property type="entry name" value="PALP"/>
    <property type="match status" value="1"/>
</dbReference>
<evidence type="ECO:0000256" key="1">
    <source>
        <dbReference type="ARBA" id="ARBA00001274"/>
    </source>
</evidence>
<dbReference type="SUPFAM" id="SSF53686">
    <property type="entry name" value="Tryptophan synthase beta subunit-like PLP-dependent enzymes"/>
    <property type="match status" value="1"/>
</dbReference>
<dbReference type="GO" id="GO:0006565">
    <property type="term" value="P:L-serine catabolic process"/>
    <property type="evidence" value="ECO:0007669"/>
    <property type="project" value="TreeGrafter"/>
</dbReference>
<evidence type="ECO:0000256" key="7">
    <source>
        <dbReference type="ARBA" id="ARBA00025527"/>
    </source>
</evidence>
<feature type="domain" description="Tryptophan synthase beta chain-like PALP" evidence="9">
    <location>
        <begin position="19"/>
        <end position="304"/>
    </location>
</feature>
<evidence type="ECO:0000313" key="10">
    <source>
        <dbReference type="EMBL" id="KXA29191.1"/>
    </source>
</evidence>
<dbReference type="FunFam" id="3.40.50.1100:FF:000005">
    <property type="entry name" value="Threonine dehydratase catabolic"/>
    <property type="match status" value="1"/>
</dbReference>
<dbReference type="InterPro" id="IPR036052">
    <property type="entry name" value="TrpB-like_PALP_sf"/>
</dbReference>
<comment type="similarity">
    <text evidence="3">Belongs to the serine/threonine dehydratase family.</text>
</comment>
<proteinExistence type="inferred from homology"/>
<comment type="caution">
    <text evidence="10">The sequence shown here is derived from an EMBL/GenBank/DDBJ whole genome shotgun (WGS) entry which is preliminary data.</text>
</comment>
<dbReference type="GO" id="GO:0006567">
    <property type="term" value="P:L-threonine catabolic process"/>
    <property type="evidence" value="ECO:0007669"/>
    <property type="project" value="TreeGrafter"/>
</dbReference>
<dbReference type="GO" id="GO:0009097">
    <property type="term" value="P:isoleucine biosynthetic process"/>
    <property type="evidence" value="ECO:0007669"/>
    <property type="project" value="TreeGrafter"/>
</dbReference>
<dbReference type="GO" id="GO:0003941">
    <property type="term" value="F:L-serine ammonia-lyase activity"/>
    <property type="evidence" value="ECO:0007669"/>
    <property type="project" value="TreeGrafter"/>
</dbReference>
<evidence type="ECO:0000256" key="2">
    <source>
        <dbReference type="ARBA" id="ARBA00001933"/>
    </source>
</evidence>
<keyword evidence="5" id="KW-0663">Pyridoxal phosphate</keyword>
<sequence>MDYKNGYKETIKARERIGDFIYETPLIRLNYISEMLGTSVYAKLENMQKTNSFKIRGALNKIRKLSDEELKRGVVTASSGNHGKGIATCAKMLGIPAKIVLSDTSTEAKRQMIRDLGAEIVITSVETRFEVAKEISEKEGMTFIHPYDDLDVSEGQGTIAVEVLNKMDNLKMIVPIGGGGLISGIAMYTKGVSKGSKVIGVEPENVARYTLSLKEGEPSQVKRGATLADGLLSVKPGDHVFPLVRDLVDDVVTCQDKNIKKALDLLYNKEKLIVEPSSAIGLGAILEGKIKYDDRDKLVLIITGGNVEGRAIEEIINS</sequence>
<dbReference type="RefSeq" id="WP_060800463.1">
    <property type="nucleotide sequence ID" value="NZ_KQ957104.1"/>
</dbReference>
<evidence type="ECO:0000313" key="11">
    <source>
        <dbReference type="Proteomes" id="UP000070174"/>
    </source>
</evidence>